<dbReference type="InterPro" id="IPR037914">
    <property type="entry name" value="SpoVT-AbrB_sf"/>
</dbReference>
<dbReference type="GO" id="GO:0000976">
    <property type="term" value="F:transcription cis-regulatory region binding"/>
    <property type="evidence" value="ECO:0007669"/>
    <property type="project" value="TreeGrafter"/>
</dbReference>
<accession>A0A0G0L186</accession>
<keyword evidence="6 7" id="KW-0804">Transcription</keyword>
<evidence type="ECO:0000256" key="6">
    <source>
        <dbReference type="ARBA" id="ARBA00023163"/>
    </source>
</evidence>
<dbReference type="PANTHER" id="PTHR34701:SF1">
    <property type="entry name" value="TRANSCRIPTIONAL REGULATOR MRAZ"/>
    <property type="match status" value="1"/>
</dbReference>
<evidence type="ECO:0000259" key="8">
    <source>
        <dbReference type="PROSITE" id="PS51740"/>
    </source>
</evidence>
<dbReference type="InterPro" id="IPR035644">
    <property type="entry name" value="MraZ_C"/>
</dbReference>
<sequence length="144" mass="16535">MLIGQYTSKLTDGSRISVPKKFREELGEEMILAKWYEGCLVLVSRQNWQDLIKRLTGEGRIITSPVRDIDRFIFGSAFEVDLDAQGRFVLPESLIEYATVGSEAVFIGLGDRVEIWSREKWLEIERKAEEKASLAIEKLAKRVR</sequence>
<dbReference type="PATRIC" id="fig|1618570.3.peg.430"/>
<keyword evidence="4 7" id="KW-0805">Transcription regulation</keyword>
<dbReference type="EMBL" id="LBVL01000004">
    <property type="protein sequence ID" value="KKQ85708.1"/>
    <property type="molecule type" value="Genomic_DNA"/>
</dbReference>
<dbReference type="Gene3D" id="3.40.1550.20">
    <property type="entry name" value="Transcriptional regulator MraZ domain"/>
    <property type="match status" value="1"/>
</dbReference>
<protein>
    <recommendedName>
        <fullName evidence="1 7">Transcriptional regulator MraZ</fullName>
    </recommendedName>
</protein>
<keyword evidence="2 7" id="KW-0963">Cytoplasm</keyword>
<evidence type="ECO:0000313" key="9">
    <source>
        <dbReference type="EMBL" id="KKQ85708.1"/>
    </source>
</evidence>
<evidence type="ECO:0000313" key="10">
    <source>
        <dbReference type="Proteomes" id="UP000034081"/>
    </source>
</evidence>
<dbReference type="Proteomes" id="UP000034081">
    <property type="component" value="Unassembled WGS sequence"/>
</dbReference>
<dbReference type="InterPro" id="IPR003444">
    <property type="entry name" value="MraZ"/>
</dbReference>
<proteinExistence type="inferred from homology"/>
<dbReference type="SUPFAM" id="SSF89447">
    <property type="entry name" value="AbrB/MazE/MraZ-like"/>
    <property type="match status" value="1"/>
</dbReference>
<keyword evidence="5 7" id="KW-0238">DNA-binding</keyword>
<evidence type="ECO:0000256" key="3">
    <source>
        <dbReference type="ARBA" id="ARBA00022737"/>
    </source>
</evidence>
<feature type="domain" description="SpoVT-AbrB" evidence="8">
    <location>
        <begin position="77"/>
        <end position="120"/>
    </location>
</feature>
<dbReference type="GO" id="GO:2000143">
    <property type="term" value="P:negative regulation of DNA-templated transcription initiation"/>
    <property type="evidence" value="ECO:0007669"/>
    <property type="project" value="TreeGrafter"/>
</dbReference>
<dbReference type="AlphaFoldDB" id="A0A0G0L186"/>
<dbReference type="InterPro" id="IPR020603">
    <property type="entry name" value="MraZ_dom"/>
</dbReference>
<comment type="caution">
    <text evidence="9">The sequence shown here is derived from an EMBL/GenBank/DDBJ whole genome shotgun (WGS) entry which is preliminary data.</text>
</comment>
<evidence type="ECO:0000256" key="1">
    <source>
        <dbReference type="ARBA" id="ARBA00013860"/>
    </source>
</evidence>
<organism evidence="9 10">
    <name type="scientific">Candidatus Woesebacteria bacterium GW2011_GWB1_38_8</name>
    <dbReference type="NCBI Taxonomy" id="1618570"/>
    <lineage>
        <taxon>Bacteria</taxon>
        <taxon>Candidatus Woeseibacteriota</taxon>
    </lineage>
</organism>
<dbReference type="Pfam" id="PF02381">
    <property type="entry name" value="MraZ"/>
    <property type="match status" value="2"/>
</dbReference>
<dbReference type="GO" id="GO:0003700">
    <property type="term" value="F:DNA-binding transcription factor activity"/>
    <property type="evidence" value="ECO:0007669"/>
    <property type="project" value="UniProtKB-UniRule"/>
</dbReference>
<dbReference type="STRING" id="1618570.UT08_C0004G0020"/>
<reference evidence="9 10" key="1">
    <citation type="journal article" date="2015" name="Nature">
        <title>rRNA introns, odd ribosomes, and small enigmatic genomes across a large radiation of phyla.</title>
        <authorList>
            <person name="Brown C.T."/>
            <person name="Hug L.A."/>
            <person name="Thomas B.C."/>
            <person name="Sharon I."/>
            <person name="Castelle C.J."/>
            <person name="Singh A."/>
            <person name="Wilkins M.J."/>
            <person name="Williams K.H."/>
            <person name="Banfield J.F."/>
        </authorList>
    </citation>
    <scope>NUCLEOTIDE SEQUENCE [LARGE SCALE GENOMIC DNA]</scope>
</reference>
<dbReference type="InterPro" id="IPR007159">
    <property type="entry name" value="SpoVT-AbrB_dom"/>
</dbReference>
<evidence type="ECO:0000256" key="4">
    <source>
        <dbReference type="ARBA" id="ARBA00023015"/>
    </source>
</evidence>
<dbReference type="InterPro" id="IPR035642">
    <property type="entry name" value="MraZ_N"/>
</dbReference>
<comment type="subunit">
    <text evidence="7">Forms oligomers.</text>
</comment>
<name>A0A0G0L186_9BACT</name>
<dbReference type="GO" id="GO:0005737">
    <property type="term" value="C:cytoplasm"/>
    <property type="evidence" value="ECO:0007669"/>
    <property type="project" value="UniProtKB-UniRule"/>
</dbReference>
<dbReference type="GO" id="GO:0009295">
    <property type="term" value="C:nucleoid"/>
    <property type="evidence" value="ECO:0007669"/>
    <property type="project" value="UniProtKB-SubCell"/>
</dbReference>
<dbReference type="HAMAP" id="MF_01008">
    <property type="entry name" value="MraZ"/>
    <property type="match status" value="1"/>
</dbReference>
<gene>
    <name evidence="7" type="primary">mraZ</name>
    <name evidence="9" type="ORF">UT08_C0004G0020</name>
</gene>
<evidence type="ECO:0000256" key="5">
    <source>
        <dbReference type="ARBA" id="ARBA00023125"/>
    </source>
</evidence>
<comment type="similarity">
    <text evidence="7">Belongs to the MraZ family.</text>
</comment>
<dbReference type="CDD" id="cd16321">
    <property type="entry name" value="MraZ_C"/>
    <property type="match status" value="1"/>
</dbReference>
<evidence type="ECO:0000256" key="2">
    <source>
        <dbReference type="ARBA" id="ARBA00022490"/>
    </source>
</evidence>
<dbReference type="PROSITE" id="PS51740">
    <property type="entry name" value="SPOVT_ABRB"/>
    <property type="match status" value="1"/>
</dbReference>
<dbReference type="PANTHER" id="PTHR34701">
    <property type="entry name" value="TRANSCRIPTIONAL REGULATOR MRAZ"/>
    <property type="match status" value="1"/>
</dbReference>
<comment type="subcellular location">
    <subcellularLocation>
        <location evidence="7">Cytoplasm</location>
        <location evidence="7">Nucleoid</location>
    </subcellularLocation>
</comment>
<evidence type="ECO:0000256" key="7">
    <source>
        <dbReference type="HAMAP-Rule" id="MF_01008"/>
    </source>
</evidence>
<dbReference type="InterPro" id="IPR038619">
    <property type="entry name" value="MraZ_sf"/>
</dbReference>
<keyword evidence="3" id="KW-0677">Repeat</keyword>
<dbReference type="CDD" id="cd16320">
    <property type="entry name" value="MraZ_N"/>
    <property type="match status" value="1"/>
</dbReference>